<dbReference type="AlphaFoldDB" id="A0A0K6IBD7"/>
<dbReference type="RefSeq" id="WP_055451711.1">
    <property type="nucleotide sequence ID" value="NZ_CYHF01000014.1"/>
</dbReference>
<keyword evidence="3" id="KW-1185">Reference proteome</keyword>
<dbReference type="InterPro" id="IPR023393">
    <property type="entry name" value="START-like_dom_sf"/>
</dbReference>
<reference evidence="3" key="1">
    <citation type="submission" date="2015-08" db="EMBL/GenBank/DDBJ databases">
        <authorList>
            <person name="Varghese N."/>
        </authorList>
    </citation>
    <scope>NUCLEOTIDE SEQUENCE [LARGE SCALE GENOMIC DNA]</scope>
    <source>
        <strain evidence="3">DSM 18181</strain>
    </source>
</reference>
<protein>
    <submittedName>
        <fullName evidence="2">Carbon monoxide dehydrogenase subunit G</fullName>
    </submittedName>
</protein>
<evidence type="ECO:0000313" key="2">
    <source>
        <dbReference type="EMBL" id="CUB00421.1"/>
    </source>
</evidence>
<dbReference type="InterPro" id="IPR010419">
    <property type="entry name" value="CO_DH_gsu"/>
</dbReference>
<dbReference type="Gene3D" id="3.30.530.20">
    <property type="match status" value="1"/>
</dbReference>
<dbReference type="Proteomes" id="UP000183649">
    <property type="component" value="Unassembled WGS sequence"/>
</dbReference>
<keyword evidence="1" id="KW-1133">Transmembrane helix</keyword>
<evidence type="ECO:0000256" key="1">
    <source>
        <dbReference type="SAM" id="Phobius"/>
    </source>
</evidence>
<keyword evidence="1" id="KW-0472">Membrane</keyword>
<feature type="transmembrane region" description="Helical" evidence="1">
    <location>
        <begin position="168"/>
        <end position="185"/>
    </location>
</feature>
<dbReference type="EMBL" id="CYHF01000014">
    <property type="protein sequence ID" value="CUB00421.1"/>
    <property type="molecule type" value="Genomic_DNA"/>
</dbReference>
<dbReference type="Pfam" id="PF06240">
    <property type="entry name" value="COXG"/>
    <property type="match status" value="1"/>
</dbReference>
<dbReference type="CDD" id="cd05018">
    <property type="entry name" value="CoxG"/>
    <property type="match status" value="1"/>
</dbReference>
<dbReference type="PANTHER" id="PTHR38588:SF1">
    <property type="entry name" value="BLL0334 PROTEIN"/>
    <property type="match status" value="1"/>
</dbReference>
<proteinExistence type="predicted"/>
<dbReference type="STRING" id="339866.GCA_001418255_02891"/>
<sequence>MDVKGKWLLPTSPQKTWEALNNPEVLKACIPGCESITDTGSGHFEVVQVLAVGGFKTRFSSTLTLEDPNPPHSYVLRFEGNAGSAGFGLGRALVALQPTADGGTQMNYQATAEVGGAIGQLGKGTVDSTAQSLAETFFSRFDQVMRGQLPVDDGAGVLDRLWGMMPPWAWAVSTLVLVFIVYWGLHGTW</sequence>
<dbReference type="PANTHER" id="PTHR38588">
    <property type="entry name" value="BLL0334 PROTEIN"/>
    <property type="match status" value="1"/>
</dbReference>
<dbReference type="OrthoDB" id="9787428at2"/>
<name>A0A0K6IBD7_9BURK</name>
<organism evidence="2 3">
    <name type="scientific">Thiomonas bhubaneswarensis</name>
    <dbReference type="NCBI Taxonomy" id="339866"/>
    <lineage>
        <taxon>Bacteria</taxon>
        <taxon>Pseudomonadati</taxon>
        <taxon>Pseudomonadota</taxon>
        <taxon>Betaproteobacteria</taxon>
        <taxon>Burkholderiales</taxon>
        <taxon>Thiomonas</taxon>
    </lineage>
</organism>
<accession>A0A0K6IBD7</accession>
<dbReference type="SUPFAM" id="SSF55961">
    <property type="entry name" value="Bet v1-like"/>
    <property type="match status" value="1"/>
</dbReference>
<keyword evidence="1" id="KW-0812">Transmembrane</keyword>
<evidence type="ECO:0000313" key="3">
    <source>
        <dbReference type="Proteomes" id="UP000183649"/>
    </source>
</evidence>
<gene>
    <name evidence="2" type="ORF">Ga0061069_11411</name>
</gene>